<feature type="compositionally biased region" description="Basic and acidic residues" evidence="4">
    <location>
        <begin position="823"/>
        <end position="833"/>
    </location>
</feature>
<accession>A0A6I9RVS6</accession>
<feature type="compositionally biased region" description="Gly residues" evidence="4">
    <location>
        <begin position="1199"/>
        <end position="1219"/>
    </location>
</feature>
<feature type="compositionally biased region" description="Polar residues" evidence="4">
    <location>
        <begin position="1044"/>
        <end position="1055"/>
    </location>
</feature>
<evidence type="ECO:0000313" key="8">
    <source>
        <dbReference type="RefSeq" id="XP_010933194.1"/>
    </source>
</evidence>
<dbReference type="Pfam" id="PF23291">
    <property type="entry name" value="KOW4_SPT5"/>
    <property type="match status" value="1"/>
</dbReference>
<feature type="compositionally biased region" description="Polar residues" evidence="4">
    <location>
        <begin position="1610"/>
        <end position="1637"/>
    </location>
</feature>
<keyword evidence="2" id="KW-0804">Transcription</keyword>
<feature type="compositionally biased region" description="Low complexity" evidence="4">
    <location>
        <begin position="1886"/>
        <end position="1898"/>
    </location>
</feature>
<dbReference type="SMART" id="SM00738">
    <property type="entry name" value="NGN"/>
    <property type="match status" value="1"/>
</dbReference>
<dbReference type="OrthoDB" id="28901at2759"/>
<dbReference type="Pfam" id="PF03439">
    <property type="entry name" value="Spt5-NGN"/>
    <property type="match status" value="1"/>
</dbReference>
<feature type="compositionally biased region" description="Basic and acidic residues" evidence="4">
    <location>
        <begin position="1552"/>
        <end position="1580"/>
    </location>
</feature>
<feature type="compositionally biased region" description="Gly residues" evidence="4">
    <location>
        <begin position="1169"/>
        <end position="1188"/>
    </location>
</feature>
<feature type="compositionally biased region" description="Basic and acidic residues" evidence="4">
    <location>
        <begin position="1516"/>
        <end position="1526"/>
    </location>
</feature>
<dbReference type="CDD" id="cd06084">
    <property type="entry name" value="KOW_Spt5_4"/>
    <property type="match status" value="1"/>
</dbReference>
<feature type="compositionally biased region" description="Polar residues" evidence="4">
    <location>
        <begin position="2014"/>
        <end position="2024"/>
    </location>
</feature>
<dbReference type="GO" id="GO:0006357">
    <property type="term" value="P:regulation of transcription by RNA polymerase II"/>
    <property type="evidence" value="ECO:0007669"/>
    <property type="project" value="InterPro"/>
</dbReference>
<sequence length="2069" mass="223570">MALKGKGKQVAGKALDATAASSSSGKRKKPAAEEEASGGRRKKKRPGVLQFFDDAAVDADSDDEDEDLDLGEEDADLVTDFMDASKSGNEDIRPVGKSHPVPFFLKEEELSGDELEALIKDRYGHGSEFVVYNEDSKERDDRISEVDSLKDPTVWRVKCMGGRERQIAFCFMQKYIDLNNYGSKMQIISAFALDHVKGYVFIEADKECDIIEACKGFYSVYSSKINRVPGSEVPQLFSSRSKSCEVSEGSWVRMKSGKYKGDLAQVVAVDDGQKKVMVKLIPRVDLQAISKKFGGGISLKQAAVPAPRLISSHELEMFRPHIEVRRDRQTGEIFDILDGLMLKDGFLYKRVSIGSVICWAVQPSDMELLKFSNVSKVGDEDLTWVSSVYRGRNKMRLSEAADQKVLAKKGNGFNLHDFVLFGHKAFGVIIAVEKDGFRILKGGMEGPEVVTVKVQDIKSACVDKMFTASDRYMKTISINDTVKVLEGPLQDRQGIVRHMYKGTLFIYDENETENSGFFCAKSASCENLKELKGEKSSHSFFQPPMRSSEEQDRSHGFNWHRQSDRDQIFSIGQTLRIRKGPLKGYLCRVVGVYRSDVTVKLDSLVKVITVEAEYLSVPNVKRDDSAATTSNTFGTQEGLSIAGQHVDNGQWDASVPSFGRGSWQAFPGSNSSDVDNNDHKSDEGHDADPWGSKVLSGARADAWHSSKAMDGWGKAAGSSGEQDSQWNMTAAGDKVTDQARNCIEDADGWNGKALAKTSTEIDESKKPKPQSSDAGGWGRGDFGSGNNLDPTENVSGNWDKQRDDDLGDSRKNSDGVSGWDRAATSKDKGKDLSWDQSNNWTHPEVVSIDKASCWDVKGKGIISNEDDSWGKAARFREKNTNEDWGKFSVGSSQIKEKDTARSDGGEQADRWDAAASNCTQSSVQHGGQSRSWDKARDLHVGRLDNWGKSEDKSKAETRDQNKSGFSNQTQNARWEEPKSFGGDKPGGQTSSWDKAKDPHGGQSDNWGEVNETSRAEPGGWSKAGFSSQGENVRRDEPQNARWDGSTSFGRDNASNCGKVVDGSDQMDNWKKPRNFEGGHGFGQGRGRGWNAGESGKRDRDGSWNSDGSQKSSWGKGWDRNNEAGGDGGQENNWNQQTGSDGGRGSRWGGGRGRYGARGRGEDDNWSGPGARGGWGSARGGGRGRNGGGRGEDDNWSGPGARGGWGSARGGGRGRNGGGDNASSFDGTRSFGRGRGRGRGCGWVQSSNLKDDQEHCWDGTFQKTPSSWADKKTPGWGKSKGSSEIEESAENIDQQGGWNGRKSFDAGCSSGWGGQSSDWKKDEAANNCSPNSLNWNKEASLKEASGGGDNWNMSNLSGGNQSSGWDKWSSGNEQVGKAGAGSAKGWNSSRPSDKKQYCGWVDKTLAGNEEACQKTVGGQEYEADPCGSKVAYGARDDAWNSSKAADNWGKAADLHMEQITPLRKATVGEKAIDEGRDGDCSKDTDGWNRTSFKSSPGIDGCEKAKELPSMDAGGSWDKAESNKDKGKGVSWDNPSSWACPEVVSNDKANVWDIKGKGVVRNEEDVWGKSSKSQENKNESKDWGSNSSQNREEDYKFIGGSKANNWDAAASHWTQSAAHGGQSTSWDKANDPHSGQSDNWGKAREKNEAEAGGWSKTGFSSQIQNARWDQTKSFGGDNASNWSKGIDNEDAFRNGRSDNWNKPRNFEGGRGFGRGRGGGRNAGGSGNRDQDGNWNKPMEREGGPRSGWGRGRDGNNEAGGGRGQDSNWNRQRDFGGGTGSSWERGSGHSGARGGRGQGDKWNGPEKERGLGSSRGGGWGRNGETGDERNESDGRQSYGRGRGWIRSSNGKEEQENFGDGTFPKASTFNWANDQSLGWGKLDKGKSFHAGGSSSWSTQSADWSKDGASNKWNSPDSSWNPGASVKKAAGGGGNWNATDPGRSHSSGWDKCSSGNEQAGKAGVAAEGGWNSSKPSGKEHSFGWDDKILAGDEAGKKTVGGNNGGNNWNTTKSAGGGQSSAWDKSSSGNEEAVAAEISSKAKEDEGSGRQGSSWEKAAAGRAKSKDGSAGRGGW</sequence>
<proteinExistence type="predicted"/>
<feature type="compositionally biased region" description="Polar residues" evidence="4">
    <location>
        <begin position="916"/>
        <end position="930"/>
    </location>
</feature>
<feature type="compositionally biased region" description="Basic and acidic residues" evidence="4">
    <location>
        <begin position="1684"/>
        <end position="1705"/>
    </location>
</feature>
<feature type="domain" description="KOW" evidence="6">
    <location>
        <begin position="475"/>
        <end position="502"/>
    </location>
</feature>
<comment type="subcellular location">
    <subcellularLocation>
        <location evidence="1">Nucleus</location>
    </subcellularLocation>
</comment>
<dbReference type="Proteomes" id="UP000504607">
    <property type="component" value="Chromosome 1"/>
</dbReference>
<reference evidence="8" key="1">
    <citation type="submission" date="2025-08" db="UniProtKB">
        <authorList>
            <consortium name="RefSeq"/>
        </authorList>
    </citation>
    <scope>IDENTIFICATION</scope>
</reference>
<dbReference type="FunFam" id="2.30.30.30:FF:000053">
    <property type="entry name" value="Protein RNA-directed DNA methylation 3"/>
    <property type="match status" value="1"/>
</dbReference>
<feature type="compositionally biased region" description="Polar residues" evidence="4">
    <location>
        <begin position="1102"/>
        <end position="1112"/>
    </location>
</feature>
<dbReference type="GO" id="GO:0006368">
    <property type="term" value="P:transcription elongation by RNA polymerase II"/>
    <property type="evidence" value="ECO:0007669"/>
    <property type="project" value="TreeGrafter"/>
</dbReference>
<feature type="region of interest" description="Disordered" evidence="4">
    <location>
        <begin position="1464"/>
        <end position="2069"/>
    </location>
</feature>
<feature type="compositionally biased region" description="Gly residues" evidence="4">
    <location>
        <begin position="1810"/>
        <end position="1820"/>
    </location>
</feature>
<evidence type="ECO:0000256" key="4">
    <source>
        <dbReference type="SAM" id="MobiDB-lite"/>
    </source>
</evidence>
<feature type="compositionally biased region" description="Polar residues" evidence="4">
    <location>
        <begin position="1655"/>
        <end position="1681"/>
    </location>
</feature>
<dbReference type="GO" id="GO:0003729">
    <property type="term" value="F:mRNA binding"/>
    <property type="evidence" value="ECO:0007669"/>
    <property type="project" value="TreeGrafter"/>
</dbReference>
<dbReference type="InterPro" id="IPR039659">
    <property type="entry name" value="SPT5"/>
</dbReference>
<feature type="compositionally biased region" description="Low complexity" evidence="4">
    <location>
        <begin position="1992"/>
        <end position="2007"/>
    </location>
</feature>
<dbReference type="KEGG" id="egu:105053638"/>
<feature type="compositionally biased region" description="Gly residues" evidence="4">
    <location>
        <begin position="1139"/>
        <end position="1157"/>
    </location>
</feature>
<dbReference type="GeneID" id="105053638"/>
<feature type="compositionally biased region" description="Basic and acidic residues" evidence="4">
    <location>
        <begin position="676"/>
        <end position="688"/>
    </location>
</feature>
<dbReference type="CDD" id="cd06081">
    <property type="entry name" value="KOW_Spt5_1"/>
    <property type="match status" value="1"/>
</dbReference>
<dbReference type="Pfam" id="PF23290">
    <property type="entry name" value="KOW5_SPT5"/>
    <property type="match status" value="1"/>
</dbReference>
<dbReference type="GO" id="GO:0032784">
    <property type="term" value="P:regulation of DNA-templated transcription elongation"/>
    <property type="evidence" value="ECO:0007669"/>
    <property type="project" value="InterPro"/>
</dbReference>
<feature type="region of interest" description="Disordered" evidence="4">
    <location>
        <begin position="876"/>
        <end position="1393"/>
    </location>
</feature>
<evidence type="ECO:0000313" key="7">
    <source>
        <dbReference type="Proteomes" id="UP000504607"/>
    </source>
</evidence>
<dbReference type="PANTHER" id="PTHR11125:SF8">
    <property type="entry name" value="PROTEIN RNA-DIRECTED DNA METHYLATION 3"/>
    <property type="match status" value="1"/>
</dbReference>
<feature type="compositionally biased region" description="Gly residues" evidence="4">
    <location>
        <begin position="1785"/>
        <end position="1794"/>
    </location>
</feature>
<dbReference type="SMART" id="SM00739">
    <property type="entry name" value="KOW"/>
    <property type="match status" value="3"/>
</dbReference>
<feature type="domain" description="KOW" evidence="6">
    <location>
        <begin position="568"/>
        <end position="595"/>
    </location>
</feature>
<feature type="compositionally biased region" description="Gly residues" evidence="4">
    <location>
        <begin position="1706"/>
        <end position="1724"/>
    </location>
</feature>
<evidence type="ECO:0000256" key="3">
    <source>
        <dbReference type="ARBA" id="ARBA00023242"/>
    </source>
</evidence>
<dbReference type="InterPro" id="IPR005100">
    <property type="entry name" value="NGN-domain"/>
</dbReference>
<feature type="compositionally biased region" description="Polar residues" evidence="4">
    <location>
        <begin position="1861"/>
        <end position="1872"/>
    </location>
</feature>
<feature type="region of interest" description="Disordered" evidence="4">
    <location>
        <begin position="650"/>
        <end position="702"/>
    </location>
</feature>
<feature type="compositionally biased region" description="Basic and acidic residues" evidence="4">
    <location>
        <begin position="894"/>
        <end position="912"/>
    </location>
</feature>
<dbReference type="InterPro" id="IPR041973">
    <property type="entry name" value="KOW_Spt5_1"/>
</dbReference>
<dbReference type="PANTHER" id="PTHR11125">
    <property type="entry name" value="SUPPRESSOR OF TY 5"/>
    <property type="match status" value="1"/>
</dbReference>
<organism evidence="7 8">
    <name type="scientific">Elaeis guineensis var. tenera</name>
    <name type="common">Oil palm</name>
    <dbReference type="NCBI Taxonomy" id="51953"/>
    <lineage>
        <taxon>Eukaryota</taxon>
        <taxon>Viridiplantae</taxon>
        <taxon>Streptophyta</taxon>
        <taxon>Embryophyta</taxon>
        <taxon>Tracheophyta</taxon>
        <taxon>Spermatophyta</taxon>
        <taxon>Magnoliopsida</taxon>
        <taxon>Liliopsida</taxon>
        <taxon>Arecaceae</taxon>
        <taxon>Arecoideae</taxon>
        <taxon>Cocoseae</taxon>
        <taxon>Elaeidinae</taxon>
        <taxon>Elaeis</taxon>
    </lineage>
</organism>
<dbReference type="InterPro" id="IPR057936">
    <property type="entry name" value="KOWx_Spt5"/>
</dbReference>
<feature type="compositionally biased region" description="Polar residues" evidence="4">
    <location>
        <begin position="962"/>
        <end position="972"/>
    </location>
</feature>
<feature type="compositionally biased region" description="Acidic residues" evidence="4">
    <location>
        <begin position="55"/>
        <end position="68"/>
    </location>
</feature>
<dbReference type="InParanoid" id="A0A6I9RVS6"/>
<feature type="compositionally biased region" description="Basic and acidic residues" evidence="4">
    <location>
        <begin position="1465"/>
        <end position="1485"/>
    </location>
</feature>
<name>A0A6I9RVS6_ELAGV</name>
<keyword evidence="3" id="KW-0539">Nucleus</keyword>
<protein>
    <submittedName>
        <fullName evidence="8">Protein RNA-directed DNA methylation 3 isoform X1</fullName>
    </submittedName>
</protein>
<feature type="compositionally biased region" description="Basic and acidic residues" evidence="4">
    <location>
        <begin position="1971"/>
        <end position="1991"/>
    </location>
</feature>
<dbReference type="GO" id="GO:0032044">
    <property type="term" value="C:DSIF complex"/>
    <property type="evidence" value="ECO:0007669"/>
    <property type="project" value="TreeGrafter"/>
</dbReference>
<feature type="compositionally biased region" description="Gly residues" evidence="4">
    <location>
        <begin position="1077"/>
        <end position="1089"/>
    </location>
</feature>
<feature type="compositionally biased region" description="Polar residues" evidence="4">
    <location>
        <begin position="1325"/>
        <end position="1336"/>
    </location>
</feature>
<evidence type="ECO:0000256" key="2">
    <source>
        <dbReference type="ARBA" id="ARBA00023163"/>
    </source>
</evidence>
<feature type="region of interest" description="Disordered" evidence="4">
    <location>
        <begin position="758"/>
        <end position="843"/>
    </location>
</feature>
<dbReference type="CDD" id="cd09888">
    <property type="entry name" value="NGN_Euk"/>
    <property type="match status" value="1"/>
</dbReference>
<feature type="domain" description="KOW" evidence="6">
    <location>
        <begin position="245"/>
        <end position="272"/>
    </location>
</feature>
<feature type="domain" description="NusG-like N-terminal" evidence="5">
    <location>
        <begin position="151"/>
        <end position="240"/>
    </location>
</feature>
<feature type="region of interest" description="Disordered" evidence="4">
    <location>
        <begin position="1"/>
        <end position="68"/>
    </location>
</feature>
<feature type="compositionally biased region" description="Basic and acidic residues" evidence="4">
    <location>
        <begin position="1821"/>
        <end position="1831"/>
    </location>
</feature>
<evidence type="ECO:0000259" key="5">
    <source>
        <dbReference type="SMART" id="SM00738"/>
    </source>
</evidence>
<dbReference type="InterPro" id="IPR041978">
    <property type="entry name" value="KOW_Spt5_5"/>
</dbReference>
<dbReference type="Pfam" id="PF23042">
    <property type="entry name" value="KOW1_SPT5"/>
    <property type="match status" value="1"/>
</dbReference>
<feature type="compositionally biased region" description="Basic and acidic residues" evidence="4">
    <location>
        <begin position="1067"/>
        <end position="1076"/>
    </location>
</feature>
<dbReference type="Gene3D" id="3.30.70.940">
    <property type="entry name" value="NusG, N-terminal domain"/>
    <property type="match status" value="1"/>
</dbReference>
<dbReference type="Pfam" id="PF23037">
    <property type="entry name" value="KOWx_SPT5"/>
    <property type="match status" value="1"/>
</dbReference>
<feature type="compositionally biased region" description="Polar residues" evidence="4">
    <location>
        <begin position="784"/>
        <end position="798"/>
    </location>
</feature>
<evidence type="ECO:0000259" key="6">
    <source>
        <dbReference type="SMART" id="SM00739"/>
    </source>
</evidence>
<dbReference type="Gene3D" id="2.30.30.30">
    <property type="match status" value="2"/>
</dbReference>
<feature type="compositionally biased region" description="Basic and acidic residues" evidence="4">
    <location>
        <begin position="876"/>
        <end position="885"/>
    </location>
</feature>
<dbReference type="InterPro" id="IPR005824">
    <property type="entry name" value="KOW"/>
</dbReference>
<dbReference type="FunFam" id="3.30.70.940:FF:000010">
    <property type="entry name" value="Protein RNA-directed DNA methylation 3"/>
    <property type="match status" value="1"/>
</dbReference>
<keyword evidence="7" id="KW-1185">Reference proteome</keyword>
<feature type="compositionally biased region" description="Basic and acidic residues" evidence="4">
    <location>
        <begin position="931"/>
        <end position="961"/>
    </location>
</feature>
<dbReference type="InterPro" id="IPR036735">
    <property type="entry name" value="NGN_dom_sf"/>
</dbReference>
<dbReference type="InterPro" id="IPR039385">
    <property type="entry name" value="NGN_Euk"/>
</dbReference>
<dbReference type="InterPro" id="IPR006645">
    <property type="entry name" value="NGN-like_dom"/>
</dbReference>
<feature type="compositionally biased region" description="Polar residues" evidence="4">
    <location>
        <begin position="1906"/>
        <end position="1917"/>
    </location>
</feature>
<feature type="compositionally biased region" description="Basic and acidic residues" evidence="4">
    <location>
        <begin position="799"/>
        <end position="813"/>
    </location>
</feature>
<dbReference type="InterPro" id="IPR014722">
    <property type="entry name" value="Rib_uL2_dom2"/>
</dbReference>
<feature type="compositionally biased region" description="Polar residues" evidence="4">
    <location>
        <begin position="1350"/>
        <end position="1372"/>
    </location>
</feature>
<dbReference type="RefSeq" id="XP_010933194.1">
    <property type="nucleotide sequence ID" value="XM_010934892.3"/>
</dbReference>
<gene>
    <name evidence="8" type="primary">LOC105053638</name>
</gene>
<dbReference type="InterPro" id="IPR041977">
    <property type="entry name" value="KOW_Spt5_4"/>
</dbReference>
<evidence type="ECO:0000256" key="1">
    <source>
        <dbReference type="ARBA" id="ARBA00004123"/>
    </source>
</evidence>